<dbReference type="Ensembl" id="ENSPSMT00000021568.1">
    <property type="protein sequence ID" value="ENSPSMP00000018593.1"/>
    <property type="gene ID" value="ENSPSMG00000013168.1"/>
</dbReference>
<organism evidence="1 2">
    <name type="scientific">Prolemur simus</name>
    <name type="common">Greater bamboo lemur</name>
    <name type="synonym">Hapalemur simus</name>
    <dbReference type="NCBI Taxonomy" id="1328070"/>
    <lineage>
        <taxon>Eukaryota</taxon>
        <taxon>Metazoa</taxon>
        <taxon>Chordata</taxon>
        <taxon>Craniata</taxon>
        <taxon>Vertebrata</taxon>
        <taxon>Euteleostomi</taxon>
        <taxon>Mammalia</taxon>
        <taxon>Eutheria</taxon>
        <taxon>Euarchontoglires</taxon>
        <taxon>Primates</taxon>
        <taxon>Strepsirrhini</taxon>
        <taxon>Lemuriformes</taxon>
        <taxon>Lemuridae</taxon>
        <taxon>Prolemur</taxon>
    </lineage>
</organism>
<reference evidence="1" key="2">
    <citation type="submission" date="2025-09" db="UniProtKB">
        <authorList>
            <consortium name="Ensembl"/>
        </authorList>
    </citation>
    <scope>IDENTIFICATION</scope>
</reference>
<keyword evidence="2" id="KW-1185">Reference proteome</keyword>
<name>A0A8C9DLV2_PROSS</name>
<reference evidence="1" key="1">
    <citation type="submission" date="2025-08" db="UniProtKB">
        <authorList>
            <consortium name="Ensembl"/>
        </authorList>
    </citation>
    <scope>IDENTIFICATION</scope>
</reference>
<accession>A0A8C9DLV2</accession>
<evidence type="ECO:0000313" key="1">
    <source>
        <dbReference type="Ensembl" id="ENSPSMP00000018593.1"/>
    </source>
</evidence>
<sequence length="111" mass="12719">MLLLFSNQEAGLAFLSVSFPGIRWEIQGQGWRNRETPWRSEPSRCRGHLSRCLQVMENMVRPAWLQGGSIPGRPGLGMAAMMRNLRNCIDTKIFTALVFFVLKFAQFLMKD</sequence>
<protein>
    <submittedName>
        <fullName evidence="1">Uncharacterized protein</fullName>
    </submittedName>
</protein>
<dbReference type="Proteomes" id="UP000694414">
    <property type="component" value="Unplaced"/>
</dbReference>
<proteinExistence type="predicted"/>
<evidence type="ECO:0000313" key="2">
    <source>
        <dbReference type="Proteomes" id="UP000694414"/>
    </source>
</evidence>
<dbReference type="AlphaFoldDB" id="A0A8C9DLV2"/>